<dbReference type="GO" id="GO:0031390">
    <property type="term" value="C:Ctf18 RFC-like complex"/>
    <property type="evidence" value="ECO:0007669"/>
    <property type="project" value="InterPro"/>
</dbReference>
<evidence type="ECO:0000313" key="2">
    <source>
        <dbReference type="EMBL" id="PWY87277.1"/>
    </source>
</evidence>
<evidence type="ECO:0000256" key="1">
    <source>
        <dbReference type="SAM" id="MobiDB-lite"/>
    </source>
</evidence>
<dbReference type="GO" id="GO:0007059">
    <property type="term" value="P:chromosome segregation"/>
    <property type="evidence" value="ECO:0007669"/>
    <property type="project" value="TreeGrafter"/>
</dbReference>
<dbReference type="RefSeq" id="XP_025467485.1">
    <property type="nucleotide sequence ID" value="XM_025608153.1"/>
</dbReference>
<organism evidence="2 3">
    <name type="scientific">Aspergillus sclerotioniger CBS 115572</name>
    <dbReference type="NCBI Taxonomy" id="1450535"/>
    <lineage>
        <taxon>Eukaryota</taxon>
        <taxon>Fungi</taxon>
        <taxon>Dikarya</taxon>
        <taxon>Ascomycota</taxon>
        <taxon>Pezizomycotina</taxon>
        <taxon>Eurotiomycetes</taxon>
        <taxon>Eurotiomycetidae</taxon>
        <taxon>Eurotiales</taxon>
        <taxon>Aspergillaceae</taxon>
        <taxon>Aspergillus</taxon>
        <taxon>Aspergillus subgen. Circumdati</taxon>
    </lineage>
</organism>
<dbReference type="Pfam" id="PF09447">
    <property type="entry name" value="Cnl2_NKP2"/>
    <property type="match status" value="1"/>
</dbReference>
<sequence length="361" mass="40190">MAPTESSILSNFLLSPAPLPTLISLQKFTELFPKRLRSHPHIRALYRELQELREHDMDLVNGNIDKEVRQGESQKAELRKSIAKTGVDGLTSNDQREMDMDVQLFGQTSSTSDYHSASSLLDAMEKACSDIERQVAEMDEKATLILSNLNNTVGDLSDLRYGKMQGPAGTSGEDMVVEAIRGLSNLEDACYRAVFDSKSPKMPSIPLHPRASNSPTRVNNPLPQLLQTPSGLALLELQGTINIPSQDNGDSNQSTISSPDGPHDPNAAPVFETPIGKLMFPDYSPQFTTPDDTKWMKRVYLYVGRYQRMTGEVKKLPQPLALVQRRQKESSAADDSEDLEIVEVVKYKIFFKSRPEPVNDI</sequence>
<evidence type="ECO:0000313" key="3">
    <source>
        <dbReference type="Proteomes" id="UP000246702"/>
    </source>
</evidence>
<evidence type="ECO:0008006" key="4">
    <source>
        <dbReference type="Google" id="ProtNLM"/>
    </source>
</evidence>
<dbReference type="Pfam" id="PF09696">
    <property type="entry name" value="Ctf8"/>
    <property type="match status" value="1"/>
</dbReference>
<dbReference type="Proteomes" id="UP000246702">
    <property type="component" value="Unassembled WGS sequence"/>
</dbReference>
<dbReference type="OrthoDB" id="2311687at2759"/>
<dbReference type="EMBL" id="MSFK01000014">
    <property type="protein sequence ID" value="PWY87277.1"/>
    <property type="molecule type" value="Genomic_DNA"/>
</dbReference>
<dbReference type="STRING" id="1450535.A0A317WQ74"/>
<dbReference type="InterPro" id="IPR018607">
    <property type="entry name" value="Ctf8"/>
</dbReference>
<protein>
    <recommendedName>
        <fullName evidence="4">Ctf8-domain-containing protein</fullName>
    </recommendedName>
</protein>
<name>A0A317WQ74_9EURO</name>
<dbReference type="GO" id="GO:0031511">
    <property type="term" value="C:Mis6-Sim4 complex"/>
    <property type="evidence" value="ECO:0007669"/>
    <property type="project" value="TreeGrafter"/>
</dbReference>
<keyword evidence="3" id="KW-1185">Reference proteome</keyword>
<feature type="region of interest" description="Disordered" evidence="1">
    <location>
        <begin position="242"/>
        <end position="267"/>
    </location>
</feature>
<comment type="caution">
    <text evidence="2">The sequence shown here is derived from an EMBL/GenBank/DDBJ whole genome shotgun (WGS) entry which is preliminary data.</text>
</comment>
<dbReference type="GO" id="GO:0007064">
    <property type="term" value="P:mitotic sister chromatid cohesion"/>
    <property type="evidence" value="ECO:0007669"/>
    <property type="project" value="InterPro"/>
</dbReference>
<gene>
    <name evidence="2" type="ORF">BO94DRAFT_466265</name>
</gene>
<dbReference type="InterPro" id="IPR018565">
    <property type="entry name" value="Nkp2/Cnl2"/>
</dbReference>
<dbReference type="AlphaFoldDB" id="A0A317WQ74"/>
<dbReference type="GeneID" id="37110296"/>
<dbReference type="PANTHER" id="PTHR28064">
    <property type="entry name" value="INNER KINETOCHORE SUBUNIT NKP2"/>
    <property type="match status" value="1"/>
</dbReference>
<proteinExistence type="predicted"/>
<feature type="compositionally biased region" description="Polar residues" evidence="1">
    <location>
        <begin position="242"/>
        <end position="258"/>
    </location>
</feature>
<reference evidence="2 3" key="1">
    <citation type="submission" date="2016-12" db="EMBL/GenBank/DDBJ databases">
        <title>The genomes of Aspergillus section Nigri reveals drivers in fungal speciation.</title>
        <authorList>
            <consortium name="DOE Joint Genome Institute"/>
            <person name="Vesth T.C."/>
            <person name="Nybo J."/>
            <person name="Theobald S."/>
            <person name="Brandl J."/>
            <person name="Frisvad J.C."/>
            <person name="Nielsen K.F."/>
            <person name="Lyhne E.K."/>
            <person name="Kogle M.E."/>
            <person name="Kuo A."/>
            <person name="Riley R."/>
            <person name="Clum A."/>
            <person name="Nolan M."/>
            <person name="Lipzen A."/>
            <person name="Salamov A."/>
            <person name="Henrissat B."/>
            <person name="Wiebenga A."/>
            <person name="De Vries R.P."/>
            <person name="Grigoriev I.V."/>
            <person name="Mortensen U.H."/>
            <person name="Andersen M.R."/>
            <person name="Baker S.E."/>
        </authorList>
    </citation>
    <scope>NUCLEOTIDE SEQUENCE [LARGE SCALE GENOMIC DNA]</scope>
    <source>
        <strain evidence="2 3">CBS 115572</strain>
    </source>
</reference>
<accession>A0A317WQ74</accession>
<dbReference type="PANTHER" id="PTHR28064:SF1">
    <property type="entry name" value="INNER KINETOCHORE SUBUNIT NKP2"/>
    <property type="match status" value="1"/>
</dbReference>